<dbReference type="Proteomes" id="UP000324015">
    <property type="component" value="Chromosome"/>
</dbReference>
<proteinExistence type="predicted"/>
<name>A0A5P2CFH7_STRVZ</name>
<dbReference type="InterPro" id="IPR007791">
    <property type="entry name" value="DjlA_N"/>
</dbReference>
<reference evidence="2 3" key="1">
    <citation type="submission" date="2018-05" db="EMBL/GenBank/DDBJ databases">
        <title>Streptomyces venezuelae.</title>
        <authorList>
            <person name="Kim W."/>
            <person name="Lee N."/>
            <person name="Cho B.-K."/>
        </authorList>
    </citation>
    <scope>NUCLEOTIDE SEQUENCE [LARGE SCALE GENOMIC DNA]</scope>
    <source>
        <strain evidence="2 3">ATCC 14585</strain>
    </source>
</reference>
<protein>
    <recommendedName>
        <fullName evidence="1">Co-chaperone DjlA N-terminal domain-containing protein</fullName>
    </recommendedName>
</protein>
<dbReference type="RefSeq" id="WP_150184038.1">
    <property type="nucleotide sequence ID" value="NZ_CP029191.1"/>
</dbReference>
<evidence type="ECO:0000313" key="2">
    <source>
        <dbReference type="EMBL" id="QES41545.1"/>
    </source>
</evidence>
<dbReference type="SUPFAM" id="SSF158682">
    <property type="entry name" value="TerB-like"/>
    <property type="match status" value="1"/>
</dbReference>
<dbReference type="Pfam" id="PF05099">
    <property type="entry name" value="TerB"/>
    <property type="match status" value="1"/>
</dbReference>
<dbReference type="InterPro" id="IPR029024">
    <property type="entry name" value="TerB-like"/>
</dbReference>
<dbReference type="AlphaFoldDB" id="A0A5P2CFH7"/>
<feature type="domain" description="Co-chaperone DjlA N-terminal" evidence="1">
    <location>
        <begin position="158"/>
        <end position="234"/>
    </location>
</feature>
<dbReference type="EMBL" id="CP029191">
    <property type="protein sequence ID" value="QES41545.1"/>
    <property type="molecule type" value="Genomic_DNA"/>
</dbReference>
<evidence type="ECO:0000313" key="3">
    <source>
        <dbReference type="Proteomes" id="UP000324015"/>
    </source>
</evidence>
<gene>
    <name evidence="2" type="ORF">DEJ49_11425</name>
</gene>
<accession>A0A5P2CFH7</accession>
<organism evidence="2 3">
    <name type="scientific">Streptomyces venezuelae</name>
    <dbReference type="NCBI Taxonomy" id="54571"/>
    <lineage>
        <taxon>Bacteria</taxon>
        <taxon>Bacillati</taxon>
        <taxon>Actinomycetota</taxon>
        <taxon>Actinomycetes</taxon>
        <taxon>Kitasatosporales</taxon>
        <taxon>Streptomycetaceae</taxon>
        <taxon>Streptomyces</taxon>
    </lineage>
</organism>
<evidence type="ECO:0000259" key="1">
    <source>
        <dbReference type="Pfam" id="PF05099"/>
    </source>
</evidence>
<sequence length="243" mass="25518">MLPDRGRNGRNSRIPAKPVSRGRALCRRVVGMNTAWDAVGDGEFFCPACGGDRNYQRLTGRRRFVLLGVPVVPRGTRGPVIQCAACQDLFDPDVLDHPTTTRLSAMLRDAVHTIVLAVLSTGGTGSRPVLETAVCALQGAGHEDCTEDRLVALVDALATDAGRATEPDCAPGLAIELHEALGPLAPHLAPAGRDALLLQGARIALADGPYTPAERDVLSTAGCALTICSEDVTRLLATARTPS</sequence>